<evidence type="ECO:0000313" key="4">
    <source>
        <dbReference type="Proteomes" id="UP000307087"/>
    </source>
</evidence>
<sequence>MTDDATSGSTGSTPTSGGDATPPPPPPAPSDAPAPPDFSPDRTVMRPRPDAAPAAPPAEPAAPVGPAAPGSGSEEPPPAHRGAAAPEDDGGRTVVAPVRGAHAAPEGTPDPAYDPAVLGAGSGGPPSWGDDAVLDPDFPTRATKAGMTGAVVAVGTGLLGAAIVISVFRSRSGDDGELDWSNYGAGLAATAGLLLIALLGALASRRAGGRAREEVVTWPGVVGILGVAAMITVGIDKDDNWVGYLVGGVVVALSVIGYVAARRAAFMVTTILGLALIYGLLFDDLLADSIDGEHQSVVAAAVVGVFVLAVTLLGWMLPSRAVTGVVVGAMGLASYVGIMLIFVATRLLSGFFGFMAMGGGGDPFADPMPEDLGFVEADVWWVLAFAAVLTIVWGVAASITNHSGFSILAIAMPAITVPLASVALAAEHPTWWSAIVGAAGGVLLLGGLLVARLRGRSTAAQADPVSS</sequence>
<proteinExistence type="predicted"/>
<feature type="transmembrane region" description="Helical" evidence="2">
    <location>
        <begin position="215"/>
        <end position="235"/>
    </location>
</feature>
<comment type="caution">
    <text evidence="3">The sequence shown here is derived from an EMBL/GenBank/DDBJ whole genome shotgun (WGS) entry which is preliminary data.</text>
</comment>
<feature type="region of interest" description="Disordered" evidence="1">
    <location>
        <begin position="1"/>
        <end position="124"/>
    </location>
</feature>
<keyword evidence="2" id="KW-0812">Transmembrane</keyword>
<dbReference type="OrthoDB" id="3787782at2"/>
<gene>
    <name evidence="3" type="ORF">E9934_17360</name>
</gene>
<feature type="transmembrane region" description="Helical" evidence="2">
    <location>
        <begin position="431"/>
        <end position="451"/>
    </location>
</feature>
<feature type="compositionally biased region" description="Low complexity" evidence="1">
    <location>
        <begin position="1"/>
        <end position="20"/>
    </location>
</feature>
<feature type="transmembrane region" description="Helical" evidence="2">
    <location>
        <begin position="241"/>
        <end position="259"/>
    </location>
</feature>
<feature type="transmembrane region" description="Helical" evidence="2">
    <location>
        <begin position="180"/>
        <end position="203"/>
    </location>
</feature>
<reference evidence="3 4" key="1">
    <citation type="journal article" date="2009" name="Int. J. Syst. Evol. Microbiol.">
        <title>Nocardioides caeni sp. nov., isolated from wastewater.</title>
        <authorList>
            <person name="Yoon J.H."/>
            <person name="Kang S.J."/>
            <person name="Park S."/>
            <person name="Kim W."/>
            <person name="Oh T.K."/>
        </authorList>
    </citation>
    <scope>NUCLEOTIDE SEQUENCE [LARGE SCALE GENOMIC DNA]</scope>
    <source>
        <strain evidence="3 4">DSM 23134</strain>
    </source>
</reference>
<feature type="transmembrane region" description="Helical" evidence="2">
    <location>
        <begin position="264"/>
        <end position="282"/>
    </location>
</feature>
<feature type="compositionally biased region" description="Pro residues" evidence="1">
    <location>
        <begin position="21"/>
        <end position="38"/>
    </location>
</feature>
<keyword evidence="2" id="KW-0472">Membrane</keyword>
<protein>
    <submittedName>
        <fullName evidence="3">Uncharacterized protein</fullName>
    </submittedName>
</protein>
<feature type="transmembrane region" description="Helical" evidence="2">
    <location>
        <begin position="149"/>
        <end position="168"/>
    </location>
</feature>
<feature type="transmembrane region" description="Helical" evidence="2">
    <location>
        <begin position="379"/>
        <end position="398"/>
    </location>
</feature>
<feature type="compositionally biased region" description="Basic and acidic residues" evidence="1">
    <location>
        <begin position="39"/>
        <end position="49"/>
    </location>
</feature>
<dbReference type="RefSeq" id="WP_136564171.1">
    <property type="nucleotide sequence ID" value="NZ_BAABLS010000006.1"/>
</dbReference>
<organism evidence="3 4">
    <name type="scientific">Nocardioides caeni</name>
    <dbReference type="NCBI Taxonomy" id="574700"/>
    <lineage>
        <taxon>Bacteria</taxon>
        <taxon>Bacillati</taxon>
        <taxon>Actinomycetota</taxon>
        <taxon>Actinomycetes</taxon>
        <taxon>Propionibacteriales</taxon>
        <taxon>Nocardioidaceae</taxon>
        <taxon>Nocardioides</taxon>
    </lineage>
</organism>
<dbReference type="EMBL" id="STGW01000017">
    <property type="protein sequence ID" value="THV09078.1"/>
    <property type="molecule type" value="Genomic_DNA"/>
</dbReference>
<dbReference type="Proteomes" id="UP000307087">
    <property type="component" value="Unassembled WGS sequence"/>
</dbReference>
<evidence type="ECO:0000313" key="3">
    <source>
        <dbReference type="EMBL" id="THV09078.1"/>
    </source>
</evidence>
<feature type="transmembrane region" description="Helical" evidence="2">
    <location>
        <begin position="405"/>
        <end position="425"/>
    </location>
</feature>
<name>A0A4S8N001_9ACTN</name>
<evidence type="ECO:0000256" key="1">
    <source>
        <dbReference type="SAM" id="MobiDB-lite"/>
    </source>
</evidence>
<feature type="transmembrane region" description="Helical" evidence="2">
    <location>
        <begin position="297"/>
        <end position="317"/>
    </location>
</feature>
<evidence type="ECO:0000256" key="2">
    <source>
        <dbReference type="SAM" id="Phobius"/>
    </source>
</evidence>
<dbReference type="AlphaFoldDB" id="A0A4S8N001"/>
<accession>A0A4S8N001</accession>
<keyword evidence="2" id="KW-1133">Transmembrane helix</keyword>
<feature type="transmembrane region" description="Helical" evidence="2">
    <location>
        <begin position="329"/>
        <end position="359"/>
    </location>
</feature>
<keyword evidence="4" id="KW-1185">Reference proteome</keyword>